<dbReference type="Proteomes" id="UP001162734">
    <property type="component" value="Chromosome"/>
</dbReference>
<dbReference type="RefSeq" id="WP_248343527.1">
    <property type="nucleotide sequence ID" value="NZ_AP025592.1"/>
</dbReference>
<dbReference type="EMBL" id="AP025592">
    <property type="protein sequence ID" value="BDG06946.1"/>
    <property type="molecule type" value="Genomic_DNA"/>
</dbReference>
<dbReference type="Pfam" id="PF03061">
    <property type="entry name" value="4HBT"/>
    <property type="match status" value="1"/>
</dbReference>
<protein>
    <submittedName>
        <fullName evidence="6">Acyl-CoA thioesterase</fullName>
    </submittedName>
</protein>
<name>A0ABN6N1Y5_9BACT</name>
<keyword evidence="7" id="KW-1185">Reference proteome</keyword>
<dbReference type="Gene3D" id="3.10.129.10">
    <property type="entry name" value="Hotdog Thioesterase"/>
    <property type="match status" value="1"/>
</dbReference>
<comment type="similarity">
    <text evidence="1">Belongs to the acyl coenzyme A hydrolase family.</text>
</comment>
<organism evidence="6 7">
    <name type="scientific">Anaeromyxobacter paludicola</name>
    <dbReference type="NCBI Taxonomy" id="2918171"/>
    <lineage>
        <taxon>Bacteria</taxon>
        <taxon>Pseudomonadati</taxon>
        <taxon>Myxococcota</taxon>
        <taxon>Myxococcia</taxon>
        <taxon>Myxococcales</taxon>
        <taxon>Cystobacterineae</taxon>
        <taxon>Anaeromyxobacteraceae</taxon>
        <taxon>Anaeromyxobacter</taxon>
    </lineage>
</organism>
<proteinExistence type="inferred from homology"/>
<evidence type="ECO:0000256" key="4">
    <source>
        <dbReference type="SAM" id="MobiDB-lite"/>
    </source>
</evidence>
<dbReference type="InterPro" id="IPR040170">
    <property type="entry name" value="Cytosol_ACT"/>
</dbReference>
<reference evidence="7" key="1">
    <citation type="journal article" date="2022" name="Int. J. Syst. Evol. Microbiol.">
        <title>Anaeromyxobacter oryzae sp. nov., Anaeromyxobacter diazotrophicus sp. nov. and Anaeromyxobacter paludicola sp. nov., isolated from paddy soils.</title>
        <authorList>
            <person name="Itoh H."/>
            <person name="Xu Z."/>
            <person name="Mise K."/>
            <person name="Masuda Y."/>
            <person name="Ushijima N."/>
            <person name="Hayakawa C."/>
            <person name="Shiratori Y."/>
            <person name="Senoo K."/>
        </authorList>
    </citation>
    <scope>NUCLEOTIDE SEQUENCE [LARGE SCALE GENOMIC DNA]</scope>
    <source>
        <strain evidence="7">Red630</strain>
    </source>
</reference>
<evidence type="ECO:0000259" key="5">
    <source>
        <dbReference type="PROSITE" id="PS51770"/>
    </source>
</evidence>
<evidence type="ECO:0000313" key="6">
    <source>
        <dbReference type="EMBL" id="BDG06946.1"/>
    </source>
</evidence>
<dbReference type="InterPro" id="IPR033120">
    <property type="entry name" value="HOTDOG_ACOT"/>
</dbReference>
<accession>A0ABN6N1Y5</accession>
<dbReference type="CDD" id="cd03442">
    <property type="entry name" value="BFIT_BACH"/>
    <property type="match status" value="1"/>
</dbReference>
<dbReference type="InterPro" id="IPR029069">
    <property type="entry name" value="HotDog_dom_sf"/>
</dbReference>
<feature type="region of interest" description="Disordered" evidence="4">
    <location>
        <begin position="149"/>
        <end position="173"/>
    </location>
</feature>
<dbReference type="SUPFAM" id="SSF54637">
    <property type="entry name" value="Thioesterase/thiol ester dehydrase-isomerase"/>
    <property type="match status" value="1"/>
</dbReference>
<sequence length="173" mass="18348">MTPPDPGPGPAAKLASSSCVEMTELVMPSDANRLGTAFGGKVVSWVDLAAGVAAQRHTRTPCVTASIDQLSFLSPIHVGDVVILRARVNAVFGSSMEIEVEVEAEETTTGERRPCLDAFLTFVSLGADGKPQRAPMLLAVTEDELRRQADAQERRAARLASRRARAVPGAAPR</sequence>
<evidence type="ECO:0000313" key="7">
    <source>
        <dbReference type="Proteomes" id="UP001162734"/>
    </source>
</evidence>
<dbReference type="PROSITE" id="PS51770">
    <property type="entry name" value="HOTDOG_ACOT"/>
    <property type="match status" value="1"/>
</dbReference>
<evidence type="ECO:0000256" key="3">
    <source>
        <dbReference type="PROSITE-ProRule" id="PRU01106"/>
    </source>
</evidence>
<feature type="domain" description="HotDog ACOT-type" evidence="5">
    <location>
        <begin position="16"/>
        <end position="128"/>
    </location>
</feature>
<evidence type="ECO:0000256" key="2">
    <source>
        <dbReference type="ARBA" id="ARBA00022801"/>
    </source>
</evidence>
<gene>
    <name evidence="6" type="ORF">AMPC_00590</name>
</gene>
<evidence type="ECO:0000256" key="1">
    <source>
        <dbReference type="ARBA" id="ARBA00010458"/>
    </source>
</evidence>
<dbReference type="InterPro" id="IPR006683">
    <property type="entry name" value="Thioestr_dom"/>
</dbReference>
<keyword evidence="2 3" id="KW-0378">Hydrolase</keyword>
<dbReference type="PANTHER" id="PTHR11049">
    <property type="entry name" value="ACYL COENZYME A THIOESTER HYDROLASE"/>
    <property type="match status" value="1"/>
</dbReference>